<keyword evidence="1" id="KW-0812">Transmembrane</keyword>
<evidence type="ECO:0000313" key="3">
    <source>
        <dbReference type="Proteomes" id="UP001589783"/>
    </source>
</evidence>
<gene>
    <name evidence="2" type="ORF">ACFFJD_08270</name>
</gene>
<keyword evidence="3" id="KW-1185">Reference proteome</keyword>
<proteinExistence type="predicted"/>
<comment type="caution">
    <text evidence="2">The sequence shown here is derived from an EMBL/GenBank/DDBJ whole genome shotgun (WGS) entry which is preliminary data.</text>
</comment>
<keyword evidence="1" id="KW-1133">Transmembrane helix</keyword>
<feature type="transmembrane region" description="Helical" evidence="1">
    <location>
        <begin position="30"/>
        <end position="54"/>
    </location>
</feature>
<name>A0ABV6H7I5_9ACTN</name>
<dbReference type="Proteomes" id="UP001589783">
    <property type="component" value="Unassembled WGS sequence"/>
</dbReference>
<dbReference type="EMBL" id="JBHLWV010000018">
    <property type="protein sequence ID" value="MFC0314843.1"/>
    <property type="molecule type" value="Genomic_DNA"/>
</dbReference>
<feature type="transmembrane region" description="Helical" evidence="1">
    <location>
        <begin position="60"/>
        <end position="79"/>
    </location>
</feature>
<evidence type="ECO:0000256" key="1">
    <source>
        <dbReference type="SAM" id="Phobius"/>
    </source>
</evidence>
<protein>
    <submittedName>
        <fullName evidence="2">Uncharacterized protein</fullName>
    </submittedName>
</protein>
<sequence length="80" mass="8429">MSNRNSLRRTTSALPPAERRAFLRDLLHELWKVGGPLIAVVLVVAGVVVAIGAIVLGHPLTAMLALMVAACALWSGFTAP</sequence>
<accession>A0ABV6H7I5</accession>
<dbReference type="RefSeq" id="WP_382363003.1">
    <property type="nucleotide sequence ID" value="NZ_JBHLWV010000018.1"/>
</dbReference>
<organism evidence="2 3">
    <name type="scientific">Gordonia phosphorivorans</name>
    <dbReference type="NCBI Taxonomy" id="1056982"/>
    <lineage>
        <taxon>Bacteria</taxon>
        <taxon>Bacillati</taxon>
        <taxon>Actinomycetota</taxon>
        <taxon>Actinomycetes</taxon>
        <taxon>Mycobacteriales</taxon>
        <taxon>Gordoniaceae</taxon>
        <taxon>Gordonia</taxon>
    </lineage>
</organism>
<keyword evidence="1" id="KW-0472">Membrane</keyword>
<evidence type="ECO:0000313" key="2">
    <source>
        <dbReference type="EMBL" id="MFC0314843.1"/>
    </source>
</evidence>
<reference evidence="2 3" key="1">
    <citation type="submission" date="2024-09" db="EMBL/GenBank/DDBJ databases">
        <authorList>
            <person name="Sun Q."/>
            <person name="Mori K."/>
        </authorList>
    </citation>
    <scope>NUCLEOTIDE SEQUENCE [LARGE SCALE GENOMIC DNA]</scope>
    <source>
        <strain evidence="2 3">CCM 7957</strain>
    </source>
</reference>